<dbReference type="Gene3D" id="3.30.56.10">
    <property type="match status" value="2"/>
</dbReference>
<dbReference type="InterPro" id="IPR045864">
    <property type="entry name" value="aa-tRNA-synth_II/BPL/LPL"/>
</dbReference>
<dbReference type="InterPro" id="IPR041616">
    <property type="entry name" value="PheRS_beta_core"/>
</dbReference>
<dbReference type="SMART" id="SM00896">
    <property type="entry name" value="FDX-ACB"/>
    <property type="match status" value="1"/>
</dbReference>
<feature type="binding site" evidence="15">
    <location>
        <position position="465"/>
    </location>
    <ligand>
        <name>Mg(2+)</name>
        <dbReference type="ChEBI" id="CHEBI:18420"/>
        <note>shared with alpha subunit</note>
    </ligand>
</feature>
<feature type="binding site" evidence="15">
    <location>
        <position position="455"/>
    </location>
    <ligand>
        <name>Mg(2+)</name>
        <dbReference type="ChEBI" id="CHEBI:18420"/>
        <note>shared with alpha subunit</note>
    </ligand>
</feature>
<evidence type="ECO:0000256" key="10">
    <source>
        <dbReference type="ARBA" id="ARBA00022842"/>
    </source>
</evidence>
<evidence type="ECO:0000259" key="18">
    <source>
        <dbReference type="PROSITE" id="PS51447"/>
    </source>
</evidence>
<evidence type="ECO:0000256" key="1">
    <source>
        <dbReference type="ARBA" id="ARBA00004496"/>
    </source>
</evidence>
<keyword evidence="4 15" id="KW-0963">Cytoplasm</keyword>
<keyword evidence="11 16" id="KW-0694">RNA-binding</keyword>
<evidence type="ECO:0000256" key="15">
    <source>
        <dbReference type="HAMAP-Rule" id="MF_00283"/>
    </source>
</evidence>
<dbReference type="InterPro" id="IPR020825">
    <property type="entry name" value="Phe-tRNA_synthase-like_B3/B4"/>
</dbReference>
<sequence>MIITRNWLKKYLNLDNISNDQINVALNSLGFEVDNVYDLNSLNSELVLGYVEQSKQIPDTHLKLNKVNIGTKSLQIVCGASNVDVNQFVIVAPINATIANGLTLTSKKIQNYESQGMICALNEIGINQSVINKEDQLKIYNVFDKNLDLKKYLGKDVKQIIGLDDYLFEIDLTLNRSDCLASFQILKELANYFDLEIKNYDNKFNDFKENDLDLKITISNKIEEQIKTISYSNFVLNNHLNKLDSIDDIFLKLNQISSTNNLINDLSLLSTLSTAQTHILIDLDKLKSFNLKLELINHNDKELLCLTSDNQIVNIIGLQTESKFSIDNNSKNVLNIMLNIEPNLMRKQQKLLNTSNINLQRYIKPINPNLFDLANLNLTSLLNSYNLVNKAYKVKVLKQTYKNKTEFEIKIFEINDLLGTNLTIDQIKSLFKKLDFKITNKNDLLTFNIDPNRIDISSKNDLCEEVARLYSYDNIQEVALSFTSFKKPKNLNLKLENKLTNYLIGLGFNNTKTYSLTTQIDAKHWNLFNISDFINLLSPLSNLRQTYRTSLSKSLIDTAIYNHSINNKELKLFEIADIYNLNQLKQRHLVFLTSHHIYKNSLTHQLVENNFYYNKEILESIFDLYNLDFSQIKYVNNLDVIKEIHPYINAAIYYQKQLIGFIYQLNPKFESENKLNKTFVCEINLDVLNELKNKTIEAKTLSKFQSSSRDLTIEISNDLIYQDVLLKAISDVKYITSSKVVDLYLDDKLAKNNTKALTIQFIFNDLDHQLTEAEINTEFEKIISNVKKMKVVIR</sequence>
<dbReference type="PROSITE" id="PS51447">
    <property type="entry name" value="FDX_ACB"/>
    <property type="match status" value="1"/>
</dbReference>
<dbReference type="InterPro" id="IPR012340">
    <property type="entry name" value="NA-bd_OB-fold"/>
</dbReference>
<comment type="subunit">
    <text evidence="3 15">Tetramer of two alpha and two beta subunits.</text>
</comment>
<evidence type="ECO:0000256" key="2">
    <source>
        <dbReference type="ARBA" id="ARBA00008653"/>
    </source>
</evidence>
<evidence type="ECO:0000256" key="6">
    <source>
        <dbReference type="ARBA" id="ARBA00022598"/>
    </source>
</evidence>
<evidence type="ECO:0000313" key="20">
    <source>
        <dbReference type="EMBL" id="KEZ19056.1"/>
    </source>
</evidence>
<dbReference type="SUPFAM" id="SSF46955">
    <property type="entry name" value="Putative DNA-binding domain"/>
    <property type="match status" value="1"/>
</dbReference>
<keyword evidence="7 15" id="KW-0479">Metal-binding</keyword>
<keyword evidence="13 15" id="KW-0030">Aminoacyl-tRNA synthetase</keyword>
<dbReference type="InterPro" id="IPR033714">
    <property type="entry name" value="tRNA_bind_bactPheRS"/>
</dbReference>
<dbReference type="RefSeq" id="WP_036431704.1">
    <property type="nucleotide sequence ID" value="NZ_JFDO01000016.1"/>
</dbReference>
<dbReference type="InterPro" id="IPR005121">
    <property type="entry name" value="Fdx_antiC-bd"/>
</dbReference>
<keyword evidence="10 15" id="KW-0460">Magnesium</keyword>
<evidence type="ECO:0000259" key="17">
    <source>
        <dbReference type="PROSITE" id="PS50886"/>
    </source>
</evidence>
<organism evidence="20 21">
    <name type="scientific">Mycoplasma capricolum subsp. capricolum 14232</name>
    <dbReference type="NCBI Taxonomy" id="1188238"/>
    <lineage>
        <taxon>Bacteria</taxon>
        <taxon>Bacillati</taxon>
        <taxon>Mycoplasmatota</taxon>
        <taxon>Mollicutes</taxon>
        <taxon>Mycoplasmataceae</taxon>
        <taxon>Mycoplasma</taxon>
    </lineage>
</organism>
<evidence type="ECO:0000256" key="3">
    <source>
        <dbReference type="ARBA" id="ARBA00011209"/>
    </source>
</evidence>
<dbReference type="NCBIfam" id="NF045760">
    <property type="entry name" value="YtpR"/>
    <property type="match status" value="1"/>
</dbReference>
<keyword evidence="8 15" id="KW-0547">Nucleotide-binding</keyword>
<dbReference type="SUPFAM" id="SSF54991">
    <property type="entry name" value="Anticodon-binding domain of PheRS"/>
    <property type="match status" value="1"/>
</dbReference>
<dbReference type="EC" id="6.1.1.20" evidence="15"/>
<comment type="caution">
    <text evidence="20">The sequence shown here is derived from an EMBL/GenBank/DDBJ whole genome shotgun (WGS) entry which is preliminary data.</text>
</comment>
<name>A0A084EM64_MYCCA</name>
<dbReference type="Pfam" id="PF17759">
    <property type="entry name" value="tRNA_synthFbeta"/>
    <property type="match status" value="1"/>
</dbReference>
<keyword evidence="5 16" id="KW-0820">tRNA-binding</keyword>
<dbReference type="PROSITE" id="PS50886">
    <property type="entry name" value="TRBD"/>
    <property type="match status" value="1"/>
</dbReference>
<dbReference type="InterPro" id="IPR045060">
    <property type="entry name" value="Phe-tRNA-ligase_IIc_bsu"/>
</dbReference>
<feature type="domain" description="B5" evidence="19">
    <location>
        <begin position="402"/>
        <end position="477"/>
    </location>
</feature>
<dbReference type="InterPro" id="IPR036690">
    <property type="entry name" value="Fdx_antiC-bd_sf"/>
</dbReference>
<dbReference type="Proteomes" id="UP000028533">
    <property type="component" value="Unassembled WGS sequence"/>
</dbReference>
<evidence type="ECO:0000256" key="4">
    <source>
        <dbReference type="ARBA" id="ARBA00022490"/>
    </source>
</evidence>
<dbReference type="Pfam" id="PF03484">
    <property type="entry name" value="B5"/>
    <property type="match status" value="1"/>
</dbReference>
<evidence type="ECO:0000256" key="11">
    <source>
        <dbReference type="ARBA" id="ARBA00022884"/>
    </source>
</evidence>
<dbReference type="CDD" id="cd02796">
    <property type="entry name" value="tRNA_bind_bactPheRS"/>
    <property type="match status" value="1"/>
</dbReference>
<dbReference type="PANTHER" id="PTHR10947:SF0">
    <property type="entry name" value="PHENYLALANINE--TRNA LIGASE BETA SUBUNIT"/>
    <property type="match status" value="1"/>
</dbReference>
<dbReference type="Gene3D" id="3.50.40.10">
    <property type="entry name" value="Phenylalanyl-trna Synthetase, Chain B, domain 3"/>
    <property type="match status" value="1"/>
</dbReference>
<accession>A0A084EM64</accession>
<evidence type="ECO:0000259" key="19">
    <source>
        <dbReference type="PROSITE" id="PS51483"/>
    </source>
</evidence>
<dbReference type="NCBIfam" id="TIGR00472">
    <property type="entry name" value="pheT_bact"/>
    <property type="match status" value="1"/>
</dbReference>
<evidence type="ECO:0000256" key="7">
    <source>
        <dbReference type="ARBA" id="ARBA00022723"/>
    </source>
</evidence>
<keyword evidence="6 15" id="KW-0436">Ligase</keyword>
<dbReference type="InterPro" id="IPR002547">
    <property type="entry name" value="tRNA-bd_dom"/>
</dbReference>
<dbReference type="Pfam" id="PF01588">
    <property type="entry name" value="tRNA_bind"/>
    <property type="match status" value="1"/>
</dbReference>
<dbReference type="InterPro" id="IPR004532">
    <property type="entry name" value="Phe-tRNA-ligase_IIc_bsu_bact"/>
</dbReference>
<reference evidence="20 21" key="1">
    <citation type="submission" date="2014-02" db="EMBL/GenBank/DDBJ databases">
        <title>Genome sequence of Mycoplasma capricolum subsp. capricolum strain 14232.</title>
        <authorList>
            <person name="Sirand-Pugnet P."/>
            <person name="Breton M."/>
            <person name="Dordet-Frisoni E."/>
            <person name="Baranowski E."/>
            <person name="Barre A."/>
            <person name="Couture C."/>
            <person name="Dupuy V."/>
            <person name="Gaurivaud P."/>
            <person name="Jacob D."/>
            <person name="Lemaitre C."/>
            <person name="Manso-Silvan L."/>
            <person name="Nikolski M."/>
            <person name="Nouvel L.-X."/>
            <person name="Poumarat F."/>
            <person name="Tardy F."/>
            <person name="Thebault P."/>
            <person name="Theil S."/>
            <person name="Citti C."/>
            <person name="Thiaucourt F."/>
            <person name="Blanchard A."/>
        </authorList>
    </citation>
    <scope>NUCLEOTIDE SEQUENCE [LARGE SCALE GENOMIC DNA]</scope>
    <source>
        <strain evidence="20 21">14232</strain>
    </source>
</reference>
<evidence type="ECO:0000256" key="5">
    <source>
        <dbReference type="ARBA" id="ARBA00022555"/>
    </source>
</evidence>
<comment type="catalytic activity">
    <reaction evidence="14 15">
        <text>tRNA(Phe) + L-phenylalanine + ATP = L-phenylalanyl-tRNA(Phe) + AMP + diphosphate + H(+)</text>
        <dbReference type="Rhea" id="RHEA:19413"/>
        <dbReference type="Rhea" id="RHEA-COMP:9668"/>
        <dbReference type="Rhea" id="RHEA-COMP:9699"/>
        <dbReference type="ChEBI" id="CHEBI:15378"/>
        <dbReference type="ChEBI" id="CHEBI:30616"/>
        <dbReference type="ChEBI" id="CHEBI:33019"/>
        <dbReference type="ChEBI" id="CHEBI:58095"/>
        <dbReference type="ChEBI" id="CHEBI:78442"/>
        <dbReference type="ChEBI" id="CHEBI:78531"/>
        <dbReference type="ChEBI" id="CHEBI:456215"/>
        <dbReference type="EC" id="6.1.1.20"/>
    </reaction>
</comment>
<keyword evidence="9 15" id="KW-0067">ATP-binding</keyword>
<protein>
    <recommendedName>
        <fullName evidence="15">Phenylalanine--tRNA ligase beta subunit</fullName>
        <ecNumber evidence="15">6.1.1.20</ecNumber>
    </recommendedName>
    <alternativeName>
        <fullName evidence="15">Phenylalanyl-tRNA synthetase beta subunit</fullName>
        <shortName evidence="15">PheRS</shortName>
    </alternativeName>
</protein>
<feature type="domain" description="TRNA-binding" evidence="17">
    <location>
        <begin position="40"/>
        <end position="158"/>
    </location>
</feature>
<dbReference type="GO" id="GO:0000287">
    <property type="term" value="F:magnesium ion binding"/>
    <property type="evidence" value="ECO:0007669"/>
    <property type="project" value="UniProtKB-UniRule"/>
</dbReference>
<dbReference type="InterPro" id="IPR005147">
    <property type="entry name" value="tRNA_synthase_B5-dom"/>
</dbReference>
<dbReference type="Gene3D" id="3.30.930.10">
    <property type="entry name" value="Bira Bifunctional Protein, Domain 2"/>
    <property type="match status" value="1"/>
</dbReference>
<gene>
    <name evidence="20" type="primary">pheRS</name>
    <name evidence="15" type="synonym">pheT</name>
    <name evidence="20" type="ORF">MCAPa_3670</name>
</gene>
<dbReference type="GO" id="GO:0009328">
    <property type="term" value="C:phenylalanine-tRNA ligase complex"/>
    <property type="evidence" value="ECO:0007669"/>
    <property type="project" value="TreeGrafter"/>
</dbReference>
<evidence type="ECO:0000256" key="8">
    <source>
        <dbReference type="ARBA" id="ARBA00022741"/>
    </source>
</evidence>
<dbReference type="Gene3D" id="3.30.70.380">
    <property type="entry name" value="Ferrodoxin-fold anticodon-binding domain"/>
    <property type="match status" value="1"/>
</dbReference>
<dbReference type="PANTHER" id="PTHR10947">
    <property type="entry name" value="PHENYLALANYL-TRNA SYNTHETASE BETA CHAIN AND LEUCINE-RICH REPEAT-CONTAINING PROTEIN 47"/>
    <property type="match status" value="1"/>
</dbReference>
<dbReference type="GO" id="GO:0000049">
    <property type="term" value="F:tRNA binding"/>
    <property type="evidence" value="ECO:0007669"/>
    <property type="project" value="UniProtKB-UniRule"/>
</dbReference>
<keyword evidence="12 15" id="KW-0648">Protein biosynthesis</keyword>
<evidence type="ECO:0000256" key="13">
    <source>
        <dbReference type="ARBA" id="ARBA00023146"/>
    </source>
</evidence>
<dbReference type="GO" id="GO:0005524">
    <property type="term" value="F:ATP binding"/>
    <property type="evidence" value="ECO:0007669"/>
    <property type="project" value="UniProtKB-UniRule"/>
</dbReference>
<dbReference type="HAMAP" id="MF_00283">
    <property type="entry name" value="Phe_tRNA_synth_beta1"/>
    <property type="match status" value="1"/>
</dbReference>
<dbReference type="GO" id="GO:0006432">
    <property type="term" value="P:phenylalanyl-tRNA aminoacylation"/>
    <property type="evidence" value="ECO:0007669"/>
    <property type="project" value="UniProtKB-UniRule"/>
</dbReference>
<dbReference type="Pfam" id="PF03147">
    <property type="entry name" value="FDX-ACB"/>
    <property type="match status" value="1"/>
</dbReference>
<evidence type="ECO:0000256" key="14">
    <source>
        <dbReference type="ARBA" id="ARBA00049255"/>
    </source>
</evidence>
<comment type="similarity">
    <text evidence="2 15">Belongs to the phenylalanyl-tRNA synthetase beta subunit family. Type 1 subfamily.</text>
</comment>
<feature type="domain" description="FDX-ACB" evidence="18">
    <location>
        <begin position="702"/>
        <end position="794"/>
    </location>
</feature>
<dbReference type="SUPFAM" id="SSF56037">
    <property type="entry name" value="PheT/TilS domain"/>
    <property type="match status" value="1"/>
</dbReference>
<dbReference type="Gene3D" id="2.40.50.140">
    <property type="entry name" value="Nucleic acid-binding proteins"/>
    <property type="match status" value="1"/>
</dbReference>
<dbReference type="EMBL" id="JFDO01000016">
    <property type="protein sequence ID" value="KEZ19056.1"/>
    <property type="molecule type" value="Genomic_DNA"/>
</dbReference>
<evidence type="ECO:0000256" key="16">
    <source>
        <dbReference type="PROSITE-ProRule" id="PRU00209"/>
    </source>
</evidence>
<feature type="binding site" evidence="15">
    <location>
        <position position="464"/>
    </location>
    <ligand>
        <name>Mg(2+)</name>
        <dbReference type="ChEBI" id="CHEBI:18420"/>
        <note>shared with alpha subunit</note>
    </ligand>
</feature>
<evidence type="ECO:0000256" key="9">
    <source>
        <dbReference type="ARBA" id="ARBA00022840"/>
    </source>
</evidence>
<dbReference type="SUPFAM" id="SSF50249">
    <property type="entry name" value="Nucleic acid-binding proteins"/>
    <property type="match status" value="1"/>
</dbReference>
<dbReference type="GO" id="GO:0004826">
    <property type="term" value="F:phenylalanine-tRNA ligase activity"/>
    <property type="evidence" value="ECO:0007669"/>
    <property type="project" value="UniProtKB-UniRule"/>
</dbReference>
<dbReference type="PROSITE" id="PS51483">
    <property type="entry name" value="B5"/>
    <property type="match status" value="1"/>
</dbReference>
<comment type="subcellular location">
    <subcellularLocation>
        <location evidence="1 15">Cytoplasm</location>
    </subcellularLocation>
</comment>
<proteinExistence type="inferred from homology"/>
<evidence type="ECO:0000313" key="21">
    <source>
        <dbReference type="Proteomes" id="UP000028533"/>
    </source>
</evidence>
<evidence type="ECO:0000256" key="12">
    <source>
        <dbReference type="ARBA" id="ARBA00022917"/>
    </source>
</evidence>
<dbReference type="SMART" id="SM00874">
    <property type="entry name" value="B5"/>
    <property type="match status" value="1"/>
</dbReference>
<dbReference type="InterPro" id="IPR009061">
    <property type="entry name" value="DNA-bd_dom_put_sf"/>
</dbReference>
<comment type="cofactor">
    <cofactor evidence="15">
        <name>Mg(2+)</name>
        <dbReference type="ChEBI" id="CHEBI:18420"/>
    </cofactor>
    <text evidence="15">Binds 2 magnesium ions per tetramer.</text>
</comment>
<feature type="binding site" evidence="15">
    <location>
        <position position="461"/>
    </location>
    <ligand>
        <name>Mg(2+)</name>
        <dbReference type="ChEBI" id="CHEBI:18420"/>
        <note>shared with alpha subunit</note>
    </ligand>
</feature>
<dbReference type="SUPFAM" id="SSF55681">
    <property type="entry name" value="Class II aaRS and biotin synthetases"/>
    <property type="match status" value="1"/>
</dbReference>
<dbReference type="AlphaFoldDB" id="A0A084EM64"/>